<feature type="transmembrane region" description="Helical" evidence="6">
    <location>
        <begin position="18"/>
        <end position="40"/>
    </location>
</feature>
<dbReference type="PANTHER" id="PTHR30250:SF26">
    <property type="entry name" value="PSMA PROTEIN"/>
    <property type="match status" value="1"/>
</dbReference>
<evidence type="ECO:0000313" key="7">
    <source>
        <dbReference type="EMBL" id="GJG57504.1"/>
    </source>
</evidence>
<feature type="transmembrane region" description="Helical" evidence="6">
    <location>
        <begin position="437"/>
        <end position="459"/>
    </location>
</feature>
<evidence type="ECO:0000256" key="1">
    <source>
        <dbReference type="ARBA" id="ARBA00004651"/>
    </source>
</evidence>
<feature type="transmembrane region" description="Helical" evidence="6">
    <location>
        <begin position="161"/>
        <end position="182"/>
    </location>
</feature>
<keyword evidence="5 6" id="KW-0472">Membrane</keyword>
<feature type="transmembrane region" description="Helical" evidence="6">
    <location>
        <begin position="347"/>
        <end position="369"/>
    </location>
</feature>
<dbReference type="AlphaFoldDB" id="A0A9R1C7M3"/>
<organism evidence="7 8">
    <name type="scientific">Prevotella lacticifex</name>
    <dbReference type="NCBI Taxonomy" id="2854755"/>
    <lineage>
        <taxon>Bacteria</taxon>
        <taxon>Pseudomonadati</taxon>
        <taxon>Bacteroidota</taxon>
        <taxon>Bacteroidia</taxon>
        <taxon>Bacteroidales</taxon>
        <taxon>Prevotellaceae</taxon>
        <taxon>Prevotella</taxon>
    </lineage>
</organism>
<reference evidence="7" key="1">
    <citation type="journal article" date="2022" name="Int. J. Syst. Evol. Microbiol.">
        <title>Prevotella lacticifex sp. nov., isolated from the rumen of cows.</title>
        <authorList>
            <person name="Shinkai T."/>
            <person name="Ikeyama N."/>
            <person name="Kumagai M."/>
            <person name="Ohmori H."/>
            <person name="Sakamoto M."/>
            <person name="Ohkuma M."/>
            <person name="Mitsumori M."/>
        </authorList>
    </citation>
    <scope>NUCLEOTIDE SEQUENCE</scope>
    <source>
        <strain evidence="7">R5076</strain>
    </source>
</reference>
<feature type="transmembrane region" description="Helical" evidence="6">
    <location>
        <begin position="465"/>
        <end position="489"/>
    </location>
</feature>
<proteinExistence type="predicted"/>
<feature type="transmembrane region" description="Helical" evidence="6">
    <location>
        <begin position="381"/>
        <end position="401"/>
    </location>
</feature>
<evidence type="ECO:0000256" key="4">
    <source>
        <dbReference type="ARBA" id="ARBA00022989"/>
    </source>
</evidence>
<keyword evidence="4 6" id="KW-1133">Transmembrane helix</keyword>
<evidence type="ECO:0000256" key="5">
    <source>
        <dbReference type="ARBA" id="ARBA00023136"/>
    </source>
</evidence>
<dbReference type="Proteomes" id="UP000825483">
    <property type="component" value="Unassembled WGS sequence"/>
</dbReference>
<sequence length="512" mass="57500">MPTSSENNKRIAKNTVMLYIRMFFTMAVSLFTSRVILQALGVTDYGINNVVGGVVSMFSFLNGAMASATQRYLNVDIATGNEEHLKTTFRTAMQIHMMIALAIFILAETVGLWFVIEKLVIPEERMTAAMWVYQFSIIASMVGIISLPYNADIIAHERMGAFAYISIMDVVLKLIIVYMLVISPFDKLITYSALYLCVNLLDRFIYNIYCKRHFSEVNFSFKVDKTLFKEMSSFAGWSLWGNIAGVLFTQGLNMLLNMFFGPAVNAARGIAVQVQGVIQGFVANVQTAVNPQITKSYAQQNLHRMHKLMFTSSKFCFYLLFLIVLPISLEAHQILHVWLGIVPEHTVWFFRLIAFIMLTETLANPYIVANQATGRVKLYQAVCGGLLLCIVPIAYVVLKLGGNPESVYIVHGCIAIITQITRVYMMRNLIDLPMMTYARKVVLPILAVAIVASIVPLLAYNEMTVNLFSFLIVCTLCVISTIASAYFLGTSKDEKVIIKERVVAVYHKFHKA</sequence>
<feature type="transmembrane region" description="Helical" evidence="6">
    <location>
        <begin position="315"/>
        <end position="335"/>
    </location>
</feature>
<dbReference type="EMBL" id="BPUB01000001">
    <property type="protein sequence ID" value="GJG57504.1"/>
    <property type="molecule type" value="Genomic_DNA"/>
</dbReference>
<comment type="subcellular location">
    <subcellularLocation>
        <location evidence="1">Cell membrane</location>
        <topology evidence="1">Multi-pass membrane protein</topology>
    </subcellularLocation>
</comment>
<evidence type="ECO:0000256" key="3">
    <source>
        <dbReference type="ARBA" id="ARBA00022692"/>
    </source>
</evidence>
<dbReference type="InterPro" id="IPR050833">
    <property type="entry name" value="Poly_Biosynth_Transport"/>
</dbReference>
<feature type="transmembrane region" description="Helical" evidence="6">
    <location>
        <begin position="46"/>
        <end position="64"/>
    </location>
</feature>
<dbReference type="PANTHER" id="PTHR30250">
    <property type="entry name" value="PST FAMILY PREDICTED COLANIC ACID TRANSPORTER"/>
    <property type="match status" value="1"/>
</dbReference>
<name>A0A9R1C7M3_9BACT</name>
<gene>
    <name evidence="7" type="ORF">PRLR5076_03550</name>
</gene>
<dbReference type="GO" id="GO:0005886">
    <property type="term" value="C:plasma membrane"/>
    <property type="evidence" value="ECO:0007669"/>
    <property type="project" value="UniProtKB-SubCell"/>
</dbReference>
<keyword evidence="2" id="KW-1003">Cell membrane</keyword>
<feature type="transmembrane region" description="Helical" evidence="6">
    <location>
        <begin position="128"/>
        <end position="149"/>
    </location>
</feature>
<evidence type="ECO:0000313" key="8">
    <source>
        <dbReference type="Proteomes" id="UP000825483"/>
    </source>
</evidence>
<evidence type="ECO:0000256" key="2">
    <source>
        <dbReference type="ARBA" id="ARBA00022475"/>
    </source>
</evidence>
<comment type="caution">
    <text evidence="7">The sequence shown here is derived from an EMBL/GenBank/DDBJ whole genome shotgun (WGS) entry which is preliminary data.</text>
</comment>
<accession>A0A9R1C7M3</accession>
<evidence type="ECO:0000256" key="6">
    <source>
        <dbReference type="SAM" id="Phobius"/>
    </source>
</evidence>
<keyword evidence="3 6" id="KW-0812">Transmembrane</keyword>
<feature type="transmembrane region" description="Helical" evidence="6">
    <location>
        <begin position="95"/>
        <end position="116"/>
    </location>
</feature>
<evidence type="ECO:0008006" key="9">
    <source>
        <dbReference type="Google" id="ProtNLM"/>
    </source>
</evidence>
<protein>
    <recommendedName>
        <fullName evidence="9">Lipopolysaccharide biosynthesis protein</fullName>
    </recommendedName>
</protein>
<feature type="transmembrane region" description="Helical" evidence="6">
    <location>
        <begin position="407"/>
        <end position="425"/>
    </location>
</feature>
<keyword evidence="8" id="KW-1185">Reference proteome</keyword>